<organism evidence="5 6">
    <name type="scientific">Lichtheimia corymbifera JMRC:FSU:9682</name>
    <dbReference type="NCBI Taxonomy" id="1263082"/>
    <lineage>
        <taxon>Eukaryota</taxon>
        <taxon>Fungi</taxon>
        <taxon>Fungi incertae sedis</taxon>
        <taxon>Mucoromycota</taxon>
        <taxon>Mucoromycotina</taxon>
        <taxon>Mucoromycetes</taxon>
        <taxon>Mucorales</taxon>
        <taxon>Lichtheimiaceae</taxon>
        <taxon>Lichtheimia</taxon>
    </lineage>
</organism>
<protein>
    <submittedName>
        <fullName evidence="5">Hephaestin-like protein 1</fullName>
    </submittedName>
</protein>
<dbReference type="OrthoDB" id="2121828at2759"/>
<evidence type="ECO:0000256" key="1">
    <source>
        <dbReference type="ARBA" id="ARBA00010609"/>
    </source>
</evidence>
<keyword evidence="3" id="KW-0732">Signal</keyword>
<dbReference type="Gene3D" id="2.60.40.420">
    <property type="entry name" value="Cupredoxins - blue copper proteins"/>
    <property type="match status" value="1"/>
</dbReference>
<feature type="signal peptide" evidence="3">
    <location>
        <begin position="1"/>
        <end position="19"/>
    </location>
</feature>
<dbReference type="GO" id="GO:0005507">
    <property type="term" value="F:copper ion binding"/>
    <property type="evidence" value="ECO:0007669"/>
    <property type="project" value="InterPro"/>
</dbReference>
<dbReference type="EMBL" id="CBTN010000011">
    <property type="protein sequence ID" value="CDH51829.1"/>
    <property type="molecule type" value="Genomic_DNA"/>
</dbReference>
<proteinExistence type="inferred from homology"/>
<dbReference type="AlphaFoldDB" id="A0A068RPA0"/>
<evidence type="ECO:0000256" key="2">
    <source>
        <dbReference type="ARBA" id="ARBA00023008"/>
    </source>
</evidence>
<dbReference type="Pfam" id="PF07732">
    <property type="entry name" value="Cu-oxidase_3"/>
    <property type="match status" value="1"/>
</dbReference>
<dbReference type="VEuPathDB" id="FungiDB:LCOR_03383.1"/>
<evidence type="ECO:0000313" key="6">
    <source>
        <dbReference type="Proteomes" id="UP000027586"/>
    </source>
</evidence>
<dbReference type="GO" id="GO:0005886">
    <property type="term" value="C:plasma membrane"/>
    <property type="evidence" value="ECO:0007669"/>
    <property type="project" value="TreeGrafter"/>
</dbReference>
<feature type="domain" description="Plastocyanin-like" evidence="4">
    <location>
        <begin position="126"/>
        <end position="230"/>
    </location>
</feature>
<dbReference type="Proteomes" id="UP000027586">
    <property type="component" value="Unassembled WGS sequence"/>
</dbReference>
<sequence length="392" mass="44835">MYHSVVYIFLLLFLQLAFAQSNTNLDYDPPEPYVTHPVNYTDDFETLHDELERPLNGTVREYYIAAEDVIWDYAQHAGNVAENQAVHFWIASGPTSIGSRYYKAVYREYTDASYSTATPRPQWQGLLGPVLRAEVGDIIKVHFYNKASHKFSIHPHGVFYEFEMEGAVYKDATEFSSVAPGGNYTYTWQVYPRAGPGPNDGDSIVWGYHSHVSENDIYAGLFGPIVIYKPGMMDQEHISREIITAILGFNENISPYLPQTLAELAPQIDFDAVKSNRSAHTLFRRANIKQSVNGLITSHPNDLVLRTDTIYQWHVLGWGSVKDLHTITWQQGQVTLYNQPVRQVRLMPASFRTLQIKVDEPGSWQFGYLYGESAIEGMIMWYKVIDRLQEEQ</sequence>
<name>A0A068RPA0_9FUNG</name>
<dbReference type="InterPro" id="IPR045087">
    <property type="entry name" value="Cu-oxidase_fam"/>
</dbReference>
<accession>A0A068RPA0</accession>
<dbReference type="PANTHER" id="PTHR11709:SF504">
    <property type="entry name" value="PLASTOCYANIN-LIKE DOMAIN-CONTAINING PROTEIN"/>
    <property type="match status" value="1"/>
</dbReference>
<keyword evidence="6" id="KW-1185">Reference proteome</keyword>
<dbReference type="InterPro" id="IPR011707">
    <property type="entry name" value="Cu-oxidase-like_N"/>
</dbReference>
<dbReference type="PANTHER" id="PTHR11709">
    <property type="entry name" value="MULTI-COPPER OXIDASE"/>
    <property type="match status" value="1"/>
</dbReference>
<dbReference type="GO" id="GO:0016491">
    <property type="term" value="F:oxidoreductase activity"/>
    <property type="evidence" value="ECO:0007669"/>
    <property type="project" value="TreeGrafter"/>
</dbReference>
<reference evidence="5" key="1">
    <citation type="submission" date="2013-08" db="EMBL/GenBank/DDBJ databases">
        <title>Gene expansion shapes genome architecture in the human pathogen Lichtheimia corymbifera: an evolutionary genomics analysis in the ancient terrestrial Mucorales (Mucoromycotina).</title>
        <authorList>
            <person name="Schwartze V.U."/>
            <person name="Winter S."/>
            <person name="Shelest E."/>
            <person name="Marcet-Houben M."/>
            <person name="Horn F."/>
            <person name="Wehner S."/>
            <person name="Hoffmann K."/>
            <person name="Riege K."/>
            <person name="Sammeth M."/>
            <person name="Nowrousian M."/>
            <person name="Valiante V."/>
            <person name="Linde J."/>
            <person name="Jacobsen I.D."/>
            <person name="Marz M."/>
            <person name="Brakhage A.A."/>
            <person name="Gabaldon T."/>
            <person name="Bocker S."/>
            <person name="Voigt K."/>
        </authorList>
    </citation>
    <scope>NUCLEOTIDE SEQUENCE [LARGE SCALE GENOMIC DNA]</scope>
    <source>
        <strain evidence="5">FSU 9682</strain>
    </source>
</reference>
<gene>
    <name evidence="5" type="ORF">LCOR_03383.1</name>
</gene>
<evidence type="ECO:0000313" key="5">
    <source>
        <dbReference type="EMBL" id="CDH51829.1"/>
    </source>
</evidence>
<dbReference type="InterPro" id="IPR008972">
    <property type="entry name" value="Cupredoxin"/>
</dbReference>
<dbReference type="STRING" id="1263082.A0A068RPA0"/>
<feature type="chain" id="PRO_5001652623" evidence="3">
    <location>
        <begin position="20"/>
        <end position="392"/>
    </location>
</feature>
<dbReference type="SUPFAM" id="SSF49503">
    <property type="entry name" value="Cupredoxins"/>
    <property type="match status" value="2"/>
</dbReference>
<evidence type="ECO:0000259" key="4">
    <source>
        <dbReference type="Pfam" id="PF07732"/>
    </source>
</evidence>
<keyword evidence="2" id="KW-0186">Copper</keyword>
<comment type="caution">
    <text evidence="5">The sequence shown here is derived from an EMBL/GenBank/DDBJ whole genome shotgun (WGS) entry which is preliminary data.</text>
</comment>
<dbReference type="GO" id="GO:0006826">
    <property type="term" value="P:iron ion transport"/>
    <property type="evidence" value="ECO:0007669"/>
    <property type="project" value="TreeGrafter"/>
</dbReference>
<comment type="similarity">
    <text evidence="1">Belongs to the multicopper oxidase family.</text>
</comment>
<evidence type="ECO:0000256" key="3">
    <source>
        <dbReference type="SAM" id="SignalP"/>
    </source>
</evidence>